<keyword evidence="1" id="KW-0732">Signal</keyword>
<dbReference type="PROSITE" id="PS51257">
    <property type="entry name" value="PROKAR_LIPOPROTEIN"/>
    <property type="match status" value="1"/>
</dbReference>
<comment type="caution">
    <text evidence="2">The sequence shown here is derived from an EMBL/GenBank/DDBJ whole genome shotgun (WGS) entry which is preliminary data.</text>
</comment>
<feature type="signal peptide" evidence="1">
    <location>
        <begin position="1"/>
        <end position="27"/>
    </location>
</feature>
<name>A0A4R9C096_9MICO</name>
<dbReference type="EMBL" id="SOHM01000002">
    <property type="protein sequence ID" value="TFD95200.1"/>
    <property type="molecule type" value="Genomic_DNA"/>
</dbReference>
<dbReference type="RefSeq" id="WP_134639014.1">
    <property type="nucleotide sequence ID" value="NZ_SOHM01000002.1"/>
</dbReference>
<evidence type="ECO:0008006" key="4">
    <source>
        <dbReference type="Google" id="ProtNLM"/>
    </source>
</evidence>
<accession>A0A4R9C096</accession>
<evidence type="ECO:0000313" key="3">
    <source>
        <dbReference type="Proteomes" id="UP000298468"/>
    </source>
</evidence>
<evidence type="ECO:0000313" key="2">
    <source>
        <dbReference type="EMBL" id="TFD95200.1"/>
    </source>
</evidence>
<keyword evidence="3" id="KW-1185">Reference proteome</keyword>
<proteinExistence type="predicted"/>
<dbReference type="Proteomes" id="UP000298468">
    <property type="component" value="Unassembled WGS sequence"/>
</dbReference>
<dbReference type="AlphaFoldDB" id="A0A4R9C096"/>
<sequence>MGVRGRSRSAGALVPAALLAVALLAGCAAESPVPVEPAAGPIGTPAPADAVTAPAPRLGLDCAALVPDDLAAETVTTGLVPLPYAAALLGVGPLSFAIEQLGGTACAATDPAAPGPGDGAGPVVSGYTVLVLPDAAEQYARYAELYTDVTSGTDAPYGDSAGGACFGRGAESSCTSNILVGSTWIEVQLTGIDVDAAMSNDDVAERVAPLIESIVTTVAEAPAPGPLWTPAANAVALPDDCTVYATADEARSIFQRTEELWVGPAGGGGWSLPAGAWSMSGAERCSWLLENSDNGVLSVDSLPGGAWAYDAMWSLTARPDQGARNAESIPGVERASFACGSATETCSLDTVIGGNWVQFSTPSAQGDPDVLRDRLTQTAVGAAARLSG</sequence>
<dbReference type="OrthoDB" id="5105541at2"/>
<gene>
    <name evidence="2" type="ORF">E3T61_00765</name>
</gene>
<reference evidence="2 3" key="1">
    <citation type="submission" date="2019-03" db="EMBL/GenBank/DDBJ databases">
        <title>Genomics of glacier-inhabiting Cryobacterium strains.</title>
        <authorList>
            <person name="Liu Q."/>
            <person name="Xin Y.-H."/>
        </authorList>
    </citation>
    <scope>NUCLEOTIDE SEQUENCE [LARGE SCALE GENOMIC DNA]</scope>
    <source>
        <strain evidence="2 3">Sr59</strain>
    </source>
</reference>
<feature type="chain" id="PRO_5039256759" description="DUF3558 domain-containing protein" evidence="1">
    <location>
        <begin position="28"/>
        <end position="388"/>
    </location>
</feature>
<protein>
    <recommendedName>
        <fullName evidence="4">DUF3558 domain-containing protein</fullName>
    </recommendedName>
</protein>
<evidence type="ECO:0000256" key="1">
    <source>
        <dbReference type="SAM" id="SignalP"/>
    </source>
</evidence>
<organism evidence="2 3">
    <name type="scientific">Cryobacterium lactosi</name>
    <dbReference type="NCBI Taxonomy" id="1259202"/>
    <lineage>
        <taxon>Bacteria</taxon>
        <taxon>Bacillati</taxon>
        <taxon>Actinomycetota</taxon>
        <taxon>Actinomycetes</taxon>
        <taxon>Micrococcales</taxon>
        <taxon>Microbacteriaceae</taxon>
        <taxon>Cryobacterium</taxon>
    </lineage>
</organism>